<sequence length="55" mass="6234">MRIMQSNIGESISRLMCCQFVRMICKQTYTRIAKHRSIASSSGSANNGGYYIRIT</sequence>
<reference evidence="3" key="1">
    <citation type="submission" date="2016-06" db="UniProtKB">
        <authorList>
            <consortium name="WormBaseParasite"/>
        </authorList>
    </citation>
    <scope>IDENTIFICATION</scope>
</reference>
<protein>
    <submittedName>
        <fullName evidence="1 3">Uncharacterized protein</fullName>
    </submittedName>
</protein>
<evidence type="ECO:0000313" key="1">
    <source>
        <dbReference type="EMBL" id="VDO82007.1"/>
    </source>
</evidence>
<organism evidence="3">
    <name type="scientific">Schistosoma curassoni</name>
    <dbReference type="NCBI Taxonomy" id="6186"/>
    <lineage>
        <taxon>Eukaryota</taxon>
        <taxon>Metazoa</taxon>
        <taxon>Spiralia</taxon>
        <taxon>Lophotrochozoa</taxon>
        <taxon>Platyhelminthes</taxon>
        <taxon>Trematoda</taxon>
        <taxon>Digenea</taxon>
        <taxon>Strigeidida</taxon>
        <taxon>Schistosomatoidea</taxon>
        <taxon>Schistosomatidae</taxon>
        <taxon>Schistosoma</taxon>
    </lineage>
</organism>
<proteinExistence type="predicted"/>
<dbReference type="Proteomes" id="UP000279833">
    <property type="component" value="Unassembled WGS sequence"/>
</dbReference>
<evidence type="ECO:0000313" key="2">
    <source>
        <dbReference type="Proteomes" id="UP000279833"/>
    </source>
</evidence>
<accession>A0A183JL72</accession>
<reference evidence="1 2" key="2">
    <citation type="submission" date="2018-11" db="EMBL/GenBank/DDBJ databases">
        <authorList>
            <consortium name="Pathogen Informatics"/>
        </authorList>
    </citation>
    <scope>NUCLEOTIDE SEQUENCE [LARGE SCALE GENOMIC DNA]</scope>
    <source>
        <strain evidence="1">Dakar</strain>
        <strain evidence="2">Dakar, Senegal</strain>
    </source>
</reference>
<evidence type="ECO:0000313" key="3">
    <source>
        <dbReference type="WBParaSite" id="SCUD_0000345301-mRNA-1"/>
    </source>
</evidence>
<dbReference type="EMBL" id="UZAK01003925">
    <property type="protein sequence ID" value="VDO82007.1"/>
    <property type="molecule type" value="Genomic_DNA"/>
</dbReference>
<dbReference type="AlphaFoldDB" id="A0A183JL72"/>
<keyword evidence="2" id="KW-1185">Reference proteome</keyword>
<dbReference type="WBParaSite" id="SCUD_0000345301-mRNA-1">
    <property type="protein sequence ID" value="SCUD_0000345301-mRNA-1"/>
    <property type="gene ID" value="SCUD_0000345301"/>
</dbReference>
<name>A0A183JL72_9TREM</name>
<gene>
    <name evidence="1" type="ORF">SCUD_LOCUS3453</name>
</gene>